<evidence type="ECO:0000313" key="1">
    <source>
        <dbReference type="EMBL" id="URZ10855.1"/>
    </source>
</evidence>
<dbReference type="InterPro" id="IPR011041">
    <property type="entry name" value="Quinoprot_gluc/sorb_DH_b-prop"/>
</dbReference>
<protein>
    <submittedName>
        <fullName evidence="1">Uncharacterized protein</fullName>
    </submittedName>
</protein>
<keyword evidence="2" id="KW-1185">Reference proteome</keyword>
<dbReference type="KEGG" id="crw:CROST_015700"/>
<gene>
    <name evidence="1" type="ORF">CROST_015700</name>
</gene>
<dbReference type="SUPFAM" id="SSF50952">
    <property type="entry name" value="Soluble quinoprotein glucose dehydrogenase"/>
    <property type="match status" value="1"/>
</dbReference>
<accession>A0A1S8LRB7</accession>
<proteinExistence type="predicted"/>
<dbReference type="Proteomes" id="UP000190951">
    <property type="component" value="Chromosome"/>
</dbReference>
<dbReference type="RefSeq" id="WP_077835427.1">
    <property type="nucleotide sequence ID" value="NZ_CP096983.1"/>
</dbReference>
<dbReference type="EMBL" id="CP096983">
    <property type="protein sequence ID" value="URZ10855.1"/>
    <property type="molecule type" value="Genomic_DNA"/>
</dbReference>
<dbReference type="STRING" id="84029.CROST_13740"/>
<dbReference type="AlphaFoldDB" id="A0A1S8LRB7"/>
<dbReference type="Gene3D" id="2.120.10.30">
    <property type="entry name" value="TolB, C-terminal domain"/>
    <property type="match status" value="1"/>
</dbReference>
<organism evidence="1 2">
    <name type="scientific">Clostridium felsineum</name>
    <dbReference type="NCBI Taxonomy" id="36839"/>
    <lineage>
        <taxon>Bacteria</taxon>
        <taxon>Bacillati</taxon>
        <taxon>Bacillota</taxon>
        <taxon>Clostridia</taxon>
        <taxon>Eubacteriales</taxon>
        <taxon>Clostridiaceae</taxon>
        <taxon>Clostridium</taxon>
    </lineage>
</organism>
<reference evidence="1 2" key="1">
    <citation type="submission" date="2022-04" db="EMBL/GenBank/DDBJ databases">
        <title>Genome sequence of C. roseum typestrain.</title>
        <authorList>
            <person name="Poehlein A."/>
            <person name="Schoch T."/>
            <person name="Duerre P."/>
            <person name="Daniel R."/>
        </authorList>
    </citation>
    <scope>NUCLEOTIDE SEQUENCE [LARGE SCALE GENOMIC DNA]</scope>
    <source>
        <strain evidence="1 2">DSM 7320</strain>
    </source>
</reference>
<dbReference type="InterPro" id="IPR011042">
    <property type="entry name" value="6-blade_b-propeller_TolB-like"/>
</dbReference>
<name>A0A1S8LRB7_9CLOT</name>
<sequence length="429" mass="48250">MKKLLKFIIVIIFIFAGIIIVFKYVHNGYTVKCKENNVNYIIKFKGITGAVDFAEDIDKNFYVAYKNGIQEICKDGKTESILRSNDENIMSMVYYNNKLYFSSNHSVGYYDLKTKKNVKIINNIPNFGDYKDVFITIRNGYLYASIGSATNNGVVGKDNKWIKENPYTFDVTPKNITLKGTNFGDEMTGAFVPYDTPNIKGQIIPGHFPGNSSVIICNLSTKAVETFAWGIRNVGGMDIDKSGKIVATIGGMEDRGARPVKGDSDYIYEIDKDKWYGWPDYSGGDPVDSPKFKNRNRRILDKVPSINPPAPLYQYDKVGSLSSLAIDKNGFLGIKNCIFVYDKNDNSIVKLHGSVKDKFINFTNKSFIKSVHIFDDGMYVLDSKEGCLLQIYKGNKSDKILVDKKIVYSLIGVMGISSLMIFILGFKKN</sequence>
<evidence type="ECO:0000313" key="2">
    <source>
        <dbReference type="Proteomes" id="UP000190951"/>
    </source>
</evidence>